<reference evidence="2 3" key="1">
    <citation type="submission" date="2019-04" db="EMBL/GenBank/DDBJ databases">
        <title>Cohnella sp. nov. isolated from preserved vegetables.</title>
        <authorList>
            <person name="Lin S.-Y."/>
            <person name="Hung M.-H."/>
            <person name="Young C.-C."/>
        </authorList>
    </citation>
    <scope>NUCLEOTIDE SEQUENCE [LARGE SCALE GENOMIC DNA]</scope>
    <source>
        <strain evidence="2 3">CC-MHH1044</strain>
    </source>
</reference>
<feature type="transmembrane region" description="Helical" evidence="1">
    <location>
        <begin position="155"/>
        <end position="180"/>
    </location>
</feature>
<evidence type="ECO:0000313" key="3">
    <source>
        <dbReference type="Proteomes" id="UP000310636"/>
    </source>
</evidence>
<feature type="transmembrane region" description="Helical" evidence="1">
    <location>
        <begin position="212"/>
        <end position="233"/>
    </location>
</feature>
<comment type="caution">
    <text evidence="2">The sequence shown here is derived from an EMBL/GenBank/DDBJ whole genome shotgun (WGS) entry which is preliminary data.</text>
</comment>
<sequence length="318" mass="35274">MSSLSQLIRNENMKIYRRPRTWLMILFLIGTVALMSGLMKWDESKHDAGDWRAAVTERNAELSHVVQNNAELGEQSRSDLQNQIKLNEYYLSQNIDPDRLSVWSYVNSSASLIILVTLLTVVVAADMIAGEFTWGTIKLLLVGPASRTKLMLAKYVSTMAFALLLLVLCFAAALVAGGVLAGFDGLSLPDISIDASGMIHEGNMLFHALEKYGYSVVMLVMYVTMAFMISAAFRSSSMAIAFSLLCMLVGNTLSALLSGYDWVKYLIFPNIDLTQYMDGATPLRPEMTLGFSVSMLIAYYIAFQLIAWFLFTKRDVAG</sequence>
<dbReference type="OrthoDB" id="8613028at2"/>
<dbReference type="GO" id="GO:0140359">
    <property type="term" value="F:ABC-type transporter activity"/>
    <property type="evidence" value="ECO:0007669"/>
    <property type="project" value="InterPro"/>
</dbReference>
<dbReference type="EMBL" id="SSOB01000001">
    <property type="protein sequence ID" value="THF84548.1"/>
    <property type="molecule type" value="Genomic_DNA"/>
</dbReference>
<keyword evidence="3" id="KW-1185">Reference proteome</keyword>
<dbReference type="GO" id="GO:0005886">
    <property type="term" value="C:plasma membrane"/>
    <property type="evidence" value="ECO:0007669"/>
    <property type="project" value="UniProtKB-SubCell"/>
</dbReference>
<feature type="transmembrane region" description="Helical" evidence="1">
    <location>
        <begin position="21"/>
        <end position="39"/>
    </location>
</feature>
<evidence type="ECO:0000313" key="2">
    <source>
        <dbReference type="EMBL" id="THF84548.1"/>
    </source>
</evidence>
<dbReference type="Proteomes" id="UP000310636">
    <property type="component" value="Unassembled WGS sequence"/>
</dbReference>
<accession>A0A4S4CAR5</accession>
<feature type="transmembrane region" description="Helical" evidence="1">
    <location>
        <begin position="289"/>
        <end position="311"/>
    </location>
</feature>
<dbReference type="AlphaFoldDB" id="A0A4S4CAR5"/>
<dbReference type="PANTHER" id="PTHR37305">
    <property type="entry name" value="INTEGRAL MEMBRANE PROTEIN-RELATED"/>
    <property type="match status" value="1"/>
</dbReference>
<proteinExistence type="predicted"/>
<keyword evidence="1" id="KW-0812">Transmembrane</keyword>
<feature type="transmembrane region" description="Helical" evidence="1">
    <location>
        <begin position="240"/>
        <end position="260"/>
    </location>
</feature>
<keyword evidence="1" id="KW-1133">Transmembrane helix</keyword>
<organism evidence="2 3">
    <name type="scientific">Cohnella fermenti</name>
    <dbReference type="NCBI Taxonomy" id="2565925"/>
    <lineage>
        <taxon>Bacteria</taxon>
        <taxon>Bacillati</taxon>
        <taxon>Bacillota</taxon>
        <taxon>Bacilli</taxon>
        <taxon>Bacillales</taxon>
        <taxon>Paenibacillaceae</taxon>
        <taxon>Cohnella</taxon>
    </lineage>
</organism>
<dbReference type="PANTHER" id="PTHR37305:SF1">
    <property type="entry name" value="MEMBRANE PROTEIN"/>
    <property type="match status" value="1"/>
</dbReference>
<gene>
    <name evidence="2" type="ORF">E6C55_00765</name>
</gene>
<name>A0A4S4CAR5_9BACL</name>
<dbReference type="Pfam" id="PF12679">
    <property type="entry name" value="ABC2_membrane_2"/>
    <property type="match status" value="1"/>
</dbReference>
<feature type="transmembrane region" description="Helical" evidence="1">
    <location>
        <begin position="110"/>
        <end position="134"/>
    </location>
</feature>
<evidence type="ECO:0000256" key="1">
    <source>
        <dbReference type="SAM" id="Phobius"/>
    </source>
</evidence>
<protein>
    <submittedName>
        <fullName evidence="2">ABC transporter permease</fullName>
    </submittedName>
</protein>
<keyword evidence="1" id="KW-0472">Membrane</keyword>